<dbReference type="GO" id="GO:0019303">
    <property type="term" value="P:D-ribose catabolic process"/>
    <property type="evidence" value="ECO:0007669"/>
    <property type="project" value="UniProtKB-UniRule"/>
</dbReference>
<feature type="binding site" evidence="6">
    <location>
        <position position="106"/>
    </location>
    <ligand>
        <name>substrate</name>
    </ligand>
</feature>
<comment type="similarity">
    <text evidence="6">Belongs to the RbsD / FucU family. RbsD subfamily.</text>
</comment>
<dbReference type="InterPro" id="IPR023750">
    <property type="entry name" value="RbsD-like_sf"/>
</dbReference>
<evidence type="ECO:0000256" key="1">
    <source>
        <dbReference type="ARBA" id="ARBA00000223"/>
    </source>
</evidence>
<evidence type="ECO:0000256" key="3">
    <source>
        <dbReference type="ARBA" id="ARBA00022490"/>
    </source>
</evidence>
<comment type="subcellular location">
    <subcellularLocation>
        <location evidence="6">Cytoplasm</location>
    </subcellularLocation>
</comment>
<evidence type="ECO:0000256" key="4">
    <source>
        <dbReference type="ARBA" id="ARBA00023235"/>
    </source>
</evidence>
<dbReference type="UniPathway" id="UPA00916">
    <property type="reaction ID" value="UER00888"/>
</dbReference>
<feature type="binding site" evidence="6">
    <location>
        <position position="28"/>
    </location>
    <ligand>
        <name>substrate</name>
    </ligand>
</feature>
<reference evidence="7 8" key="1">
    <citation type="submission" date="2020-05" db="EMBL/GenBank/DDBJ databases">
        <title>Draft genome sequence of Desulfovibrio sp. strain HN2T.</title>
        <authorList>
            <person name="Ueno A."/>
            <person name="Tamazawa S."/>
            <person name="Tamamura S."/>
            <person name="Murakami T."/>
            <person name="Kiyama T."/>
            <person name="Inomata H."/>
            <person name="Amano Y."/>
            <person name="Miyakawa K."/>
            <person name="Tamaki H."/>
            <person name="Naganuma T."/>
            <person name="Kaneko K."/>
        </authorList>
    </citation>
    <scope>NUCLEOTIDE SEQUENCE [LARGE SCALE GENOMIC DNA]</scope>
    <source>
        <strain evidence="7 8">HN2</strain>
    </source>
</reference>
<evidence type="ECO:0000256" key="2">
    <source>
        <dbReference type="ARBA" id="ARBA00012862"/>
    </source>
</evidence>
<feature type="binding site" evidence="6">
    <location>
        <begin position="128"/>
        <end position="130"/>
    </location>
    <ligand>
        <name>substrate</name>
    </ligand>
</feature>
<keyword evidence="8" id="KW-1185">Reference proteome</keyword>
<protein>
    <recommendedName>
        <fullName evidence="2 6">D-ribose pyranase</fullName>
        <ecNumber evidence="2 6">5.4.99.62</ecNumber>
    </recommendedName>
</protein>
<proteinExistence type="inferred from homology"/>
<dbReference type="GO" id="GO:0016872">
    <property type="term" value="F:intramolecular lyase activity"/>
    <property type="evidence" value="ECO:0007669"/>
    <property type="project" value="UniProtKB-UniRule"/>
</dbReference>
<dbReference type="SUPFAM" id="SSF102546">
    <property type="entry name" value="RbsD-like"/>
    <property type="match status" value="1"/>
</dbReference>
<comment type="pathway">
    <text evidence="6">Carbohydrate metabolism; D-ribose degradation; D-ribose 5-phosphate from beta-D-ribopyranose: step 1/2.</text>
</comment>
<evidence type="ECO:0000313" key="7">
    <source>
        <dbReference type="EMBL" id="GFM34960.1"/>
    </source>
</evidence>
<sequence length="139" mass="15222">MKRTALINSEISYLIAKMGHFDALTVCDAGLPVPAGVQRVDLAVSQGIPSFMDTVRAVVSEMELEGVELAEEFETVSPALHKELLAFLEGVAKERGKPIPVSHVRHEQFKLNTRRSVAVIRTGEFTPYANITLKSGVVF</sequence>
<dbReference type="GO" id="GO:0048029">
    <property type="term" value="F:monosaccharide binding"/>
    <property type="evidence" value="ECO:0007669"/>
    <property type="project" value="InterPro"/>
</dbReference>
<comment type="subunit">
    <text evidence="6">Homodecamer.</text>
</comment>
<dbReference type="RefSeq" id="WP_174406604.1">
    <property type="nucleotide sequence ID" value="NZ_BLVO01000016.1"/>
</dbReference>
<comment type="catalytic activity">
    <reaction evidence="1 6">
        <text>beta-D-ribopyranose = beta-D-ribofuranose</text>
        <dbReference type="Rhea" id="RHEA:25432"/>
        <dbReference type="ChEBI" id="CHEBI:27476"/>
        <dbReference type="ChEBI" id="CHEBI:47002"/>
        <dbReference type="EC" id="5.4.99.62"/>
    </reaction>
</comment>
<comment type="function">
    <text evidence="6">Catalyzes the interconversion of beta-pyran and beta-furan forms of D-ribose.</text>
</comment>
<comment type="caution">
    <text evidence="7">The sequence shown here is derived from an EMBL/GenBank/DDBJ whole genome shotgun (WGS) entry which is preliminary data.</text>
</comment>
<dbReference type="EMBL" id="BLVO01000016">
    <property type="protein sequence ID" value="GFM34960.1"/>
    <property type="molecule type" value="Genomic_DNA"/>
</dbReference>
<dbReference type="InterPro" id="IPR007721">
    <property type="entry name" value="RbsD_FucU"/>
</dbReference>
<dbReference type="GO" id="GO:0062193">
    <property type="term" value="F:D-ribose pyranase activity"/>
    <property type="evidence" value="ECO:0007669"/>
    <property type="project" value="UniProtKB-EC"/>
</dbReference>
<keyword evidence="5 6" id="KW-0119">Carbohydrate metabolism</keyword>
<dbReference type="EC" id="5.4.99.62" evidence="2 6"/>
<dbReference type="Proteomes" id="UP000503840">
    <property type="component" value="Unassembled WGS sequence"/>
</dbReference>
<feature type="active site" description="Proton donor" evidence="6">
    <location>
        <position position="20"/>
    </location>
</feature>
<evidence type="ECO:0000313" key="8">
    <source>
        <dbReference type="Proteomes" id="UP000503840"/>
    </source>
</evidence>
<evidence type="ECO:0000256" key="6">
    <source>
        <dbReference type="HAMAP-Rule" id="MF_01661"/>
    </source>
</evidence>
<dbReference type="PANTHER" id="PTHR37831:SF1">
    <property type="entry name" value="D-RIBOSE PYRANASE"/>
    <property type="match status" value="1"/>
</dbReference>
<dbReference type="HAMAP" id="MF_01661">
    <property type="entry name" value="D_rib_pyranase"/>
    <property type="match status" value="1"/>
</dbReference>
<accession>A0A7J0BMQ5</accession>
<keyword evidence="4 6" id="KW-0413">Isomerase</keyword>
<evidence type="ECO:0000256" key="5">
    <source>
        <dbReference type="ARBA" id="ARBA00023277"/>
    </source>
</evidence>
<dbReference type="Gene3D" id="3.40.1650.10">
    <property type="entry name" value="RbsD-like domain"/>
    <property type="match status" value="1"/>
</dbReference>
<name>A0A7J0BMQ5_9BACT</name>
<organism evidence="7 8">
    <name type="scientific">Desulfovibrio subterraneus</name>
    <dbReference type="NCBI Taxonomy" id="2718620"/>
    <lineage>
        <taxon>Bacteria</taxon>
        <taxon>Pseudomonadati</taxon>
        <taxon>Thermodesulfobacteriota</taxon>
        <taxon>Desulfovibrionia</taxon>
        <taxon>Desulfovibrionales</taxon>
        <taxon>Desulfovibrionaceae</taxon>
        <taxon>Desulfovibrio</taxon>
    </lineage>
</organism>
<dbReference type="InterPro" id="IPR023064">
    <property type="entry name" value="D-ribose_pyranase"/>
</dbReference>
<dbReference type="GO" id="GO:0005829">
    <property type="term" value="C:cytosol"/>
    <property type="evidence" value="ECO:0007669"/>
    <property type="project" value="TreeGrafter"/>
</dbReference>
<dbReference type="Pfam" id="PF05025">
    <property type="entry name" value="RbsD_FucU"/>
    <property type="match status" value="1"/>
</dbReference>
<gene>
    <name evidence="6 7" type="primary">rbsD</name>
    <name evidence="7" type="ORF">DSM101010T_33250</name>
</gene>
<dbReference type="AlphaFoldDB" id="A0A7J0BMQ5"/>
<dbReference type="PANTHER" id="PTHR37831">
    <property type="entry name" value="D-RIBOSE PYRANASE"/>
    <property type="match status" value="1"/>
</dbReference>
<keyword evidence="3 6" id="KW-0963">Cytoplasm</keyword>
<dbReference type="NCBIfam" id="NF008761">
    <property type="entry name" value="PRK11797.1"/>
    <property type="match status" value="1"/>
</dbReference>